<feature type="binding site" evidence="2">
    <location>
        <position position="41"/>
    </location>
    <ligand>
        <name>substrate</name>
    </ligand>
</feature>
<gene>
    <name evidence="3" type="ORF">CBW65_17120</name>
</gene>
<dbReference type="InterPro" id="IPR018520">
    <property type="entry name" value="UPP_synth-like_CS"/>
</dbReference>
<accession>A0A1Y0IR19</accession>
<keyword evidence="2" id="KW-0460">Magnesium</keyword>
<dbReference type="OrthoDB" id="4191603at2"/>
<reference evidence="4" key="1">
    <citation type="submission" date="2017-05" db="EMBL/GenBank/DDBJ databases">
        <authorList>
            <person name="Sung H."/>
        </authorList>
    </citation>
    <scope>NUCLEOTIDE SEQUENCE [LARGE SCALE GENOMIC DNA]</scope>
    <source>
        <strain evidence="4">AR23208</strain>
    </source>
</reference>
<keyword evidence="4" id="KW-1185">Reference proteome</keyword>
<dbReference type="PANTHER" id="PTHR10291:SF0">
    <property type="entry name" value="DEHYDRODOLICHYL DIPHOSPHATE SYNTHASE 2"/>
    <property type="match status" value="1"/>
</dbReference>
<feature type="binding site" evidence="2">
    <location>
        <position position="49"/>
    </location>
    <ligand>
        <name>substrate</name>
    </ligand>
</feature>
<name>A0A1Y0IR19_9BACL</name>
<dbReference type="GO" id="GO:0016094">
    <property type="term" value="P:polyprenol biosynthetic process"/>
    <property type="evidence" value="ECO:0007669"/>
    <property type="project" value="TreeGrafter"/>
</dbReference>
<dbReference type="HAMAP" id="MF_01139">
    <property type="entry name" value="ISPT"/>
    <property type="match status" value="1"/>
</dbReference>
<dbReference type="AlphaFoldDB" id="A0A1Y0IR19"/>
<comment type="subunit">
    <text evidence="2">Homodimer.</text>
</comment>
<feature type="active site" evidence="2">
    <location>
        <position position="36"/>
    </location>
</feature>
<sequence length="257" mass="29722">MLQRLIRFFQKASQEQTDEHGIVLDSVPNHVAIIMDGNGRWARRRGLPRIAGHRAGMQTVKEITRAADDIGVKVLTLYAFSTENWKRPTDEVDFLMRLPEEFLRMELETLMKRNCRIRILGYPEGLPEHTRQVVTDAEIKTKDNTGLILNIALNYGSRAEMLQAVKQIAQDVADGVLQVEDINEQSMDNALLTRGLPDPDLMIRTSGEVRLSNFLLWQVAYTELWFTDMFWPDFKREDFFHAIREFQGRGRRFGGLK</sequence>
<dbReference type="KEGG" id="tum:CBW65_17120"/>
<feature type="binding site" evidence="2">
    <location>
        <begin position="37"/>
        <end position="40"/>
    </location>
    <ligand>
        <name>substrate</name>
    </ligand>
</feature>
<dbReference type="EMBL" id="CP021434">
    <property type="protein sequence ID" value="ARU62489.1"/>
    <property type="molecule type" value="Genomic_DNA"/>
</dbReference>
<dbReference type="InterPro" id="IPR036424">
    <property type="entry name" value="UPP_synth-like_sf"/>
</dbReference>
<dbReference type="CDD" id="cd00475">
    <property type="entry name" value="Cis_IPPS"/>
    <property type="match status" value="1"/>
</dbReference>
<dbReference type="Pfam" id="PF01255">
    <property type="entry name" value="Prenyltransf"/>
    <property type="match status" value="1"/>
</dbReference>
<dbReference type="InterPro" id="IPR001441">
    <property type="entry name" value="UPP_synth-like"/>
</dbReference>
<dbReference type="GO" id="GO:0000287">
    <property type="term" value="F:magnesium ion binding"/>
    <property type="evidence" value="ECO:0007669"/>
    <property type="project" value="UniProtKB-UniRule"/>
</dbReference>
<dbReference type="GO" id="GO:0005829">
    <property type="term" value="C:cytosol"/>
    <property type="evidence" value="ECO:0007669"/>
    <property type="project" value="TreeGrafter"/>
</dbReference>
<comment type="similarity">
    <text evidence="2">Belongs to the UPP synthase family.</text>
</comment>
<dbReference type="PANTHER" id="PTHR10291">
    <property type="entry name" value="DEHYDRODOLICHYL DIPHOSPHATE SYNTHASE FAMILY MEMBER"/>
    <property type="match status" value="1"/>
</dbReference>
<evidence type="ECO:0000313" key="4">
    <source>
        <dbReference type="Proteomes" id="UP000195437"/>
    </source>
</evidence>
<comment type="cofactor">
    <cofactor evidence="2">
        <name>Mg(2+)</name>
        <dbReference type="ChEBI" id="CHEBI:18420"/>
    </cofactor>
    <text evidence="2">Binds 2 magnesium ions per subunit.</text>
</comment>
<dbReference type="Gene3D" id="3.40.1180.10">
    <property type="entry name" value="Decaprenyl diphosphate synthase-like"/>
    <property type="match status" value="1"/>
</dbReference>
<organism evidence="3 4">
    <name type="scientific">Tumebacillus avium</name>
    <dbReference type="NCBI Taxonomy" id="1903704"/>
    <lineage>
        <taxon>Bacteria</taxon>
        <taxon>Bacillati</taxon>
        <taxon>Bacillota</taxon>
        <taxon>Bacilli</taxon>
        <taxon>Bacillales</taxon>
        <taxon>Alicyclobacillaceae</taxon>
        <taxon>Tumebacillus</taxon>
    </lineage>
</organism>
<dbReference type="GO" id="GO:0008834">
    <property type="term" value="F:ditrans,polycis-undecaprenyl-diphosphate synthase [(2E,6E)-farnesyl-diphosphate specific] activity"/>
    <property type="evidence" value="ECO:0007669"/>
    <property type="project" value="TreeGrafter"/>
</dbReference>
<feature type="binding site" evidence="2">
    <location>
        <position position="36"/>
    </location>
    <ligand>
        <name>Mg(2+)</name>
        <dbReference type="ChEBI" id="CHEBI:18420"/>
    </ligand>
</feature>
<keyword evidence="2" id="KW-0479">Metal-binding</keyword>
<dbReference type="NCBIfam" id="NF011405">
    <property type="entry name" value="PRK14830.1"/>
    <property type="match status" value="1"/>
</dbReference>
<dbReference type="EC" id="2.5.1.-" evidence="2"/>
<protein>
    <recommendedName>
        <fullName evidence="2">Isoprenyl transferase</fullName>
        <ecNumber evidence="2">2.5.1.-</ecNumber>
    </recommendedName>
</protein>
<feature type="binding site" evidence="2">
    <location>
        <position position="87"/>
    </location>
    <ligand>
        <name>substrate</name>
    </ligand>
</feature>
<dbReference type="FunFam" id="3.40.1180.10:FF:000001">
    <property type="entry name" value="(2E,6E)-farnesyl-diphosphate-specific ditrans,polycis-undecaprenyl-diphosphate synthase"/>
    <property type="match status" value="1"/>
</dbReference>
<evidence type="ECO:0000313" key="3">
    <source>
        <dbReference type="EMBL" id="ARU62489.1"/>
    </source>
</evidence>
<dbReference type="Proteomes" id="UP000195437">
    <property type="component" value="Chromosome"/>
</dbReference>
<feature type="binding site" evidence="2">
    <location>
        <position position="223"/>
    </location>
    <ligand>
        <name>Mg(2+)</name>
        <dbReference type="ChEBI" id="CHEBI:18420"/>
    </ligand>
</feature>
<dbReference type="GO" id="GO:0030145">
    <property type="term" value="F:manganese ion binding"/>
    <property type="evidence" value="ECO:0007669"/>
    <property type="project" value="TreeGrafter"/>
</dbReference>
<feature type="binding site" evidence="2">
    <location>
        <begin position="210"/>
        <end position="212"/>
    </location>
    <ligand>
        <name>substrate</name>
    </ligand>
</feature>
<evidence type="ECO:0000256" key="1">
    <source>
        <dbReference type="ARBA" id="ARBA00022679"/>
    </source>
</evidence>
<dbReference type="SUPFAM" id="SSF64005">
    <property type="entry name" value="Undecaprenyl diphosphate synthase"/>
    <property type="match status" value="1"/>
</dbReference>
<keyword evidence="1 2" id="KW-0808">Transferase</keyword>
<evidence type="ECO:0000256" key="2">
    <source>
        <dbReference type="HAMAP-Rule" id="MF_01139"/>
    </source>
</evidence>
<proteinExistence type="inferred from homology"/>
<feature type="active site" description="Proton acceptor" evidence="2">
    <location>
        <position position="84"/>
    </location>
</feature>
<comment type="function">
    <text evidence="2">Catalyzes the condensation of isopentenyl diphosphate (IPP) with allylic pyrophosphates generating different type of terpenoids.</text>
</comment>
<feature type="binding site" evidence="2">
    <location>
        <position position="53"/>
    </location>
    <ligand>
        <name>substrate</name>
    </ligand>
</feature>
<feature type="binding site" evidence="2">
    <location>
        <position position="204"/>
    </location>
    <ligand>
        <name>substrate</name>
    </ligand>
</feature>
<feature type="binding site" evidence="2">
    <location>
        <begin position="81"/>
        <end position="83"/>
    </location>
    <ligand>
        <name>substrate</name>
    </ligand>
</feature>
<dbReference type="NCBIfam" id="TIGR00055">
    <property type="entry name" value="uppS"/>
    <property type="match status" value="1"/>
</dbReference>
<dbReference type="PROSITE" id="PS01066">
    <property type="entry name" value="UPP_SYNTHASE"/>
    <property type="match status" value="1"/>
</dbReference>
<feature type="binding site" evidence="2">
    <location>
        <position position="85"/>
    </location>
    <ligand>
        <name>substrate</name>
    </ligand>
</feature>
<dbReference type="RefSeq" id="WP_087457848.1">
    <property type="nucleotide sequence ID" value="NZ_CP021434.1"/>
</dbReference>